<protein>
    <submittedName>
        <fullName evidence="1">Uncharacterized protein</fullName>
    </submittedName>
</protein>
<name>A0ACC2LF22_PERAE</name>
<sequence length="537" mass="60130">MCPRKQPVHAPEQRRQGLGDSAQLPSTLHGSKLQSPSQFLFSNPNAMVGALTVSSPPPWKTLQTKTSVSSRRNTSIMTFSAFSPSFKCLSTLSTPSIDDDDDDDSISSNEAVRFSEASKNGNLVPLYRCIFSDQLTPVLAYRCLTREGDWESPSFLFESIDQELQGRYSVVGARPAMEIVAKDNKVTIMDHEEGSRTEEESSTEEDPMEIPKRIMRGWKWSRPSQSQLTGHDLPADDAFCGGWLGYFSYGTATERYALKKRLPFSCAPEDDRNLPDVHFGLYDDVIVFDHVEKKAYVIHWVRLDRYSTAEKAYNDGRKRLDILLSRVQDIDPPRLAAGYVKLHACPRGSSSSKMSSMTKEGQACKRAAMHTLVGNIFHIAPSQHFQRRTLADPFEVYRALRVVNPSPYMAYLQARGCVLISSSPEILTRVKKVKGKHLIDQLEVAKQLPYFGGFGGMSFNGTMDVALALGTIVFPTSPRYDTMYSYMGRNMRREWIAHFQAGTGIVAEGEPNEGWRECENKVGALVRAIDLAESTFL</sequence>
<organism evidence="1 2">
    <name type="scientific">Persea americana</name>
    <name type="common">Avocado</name>
    <dbReference type="NCBI Taxonomy" id="3435"/>
    <lineage>
        <taxon>Eukaryota</taxon>
        <taxon>Viridiplantae</taxon>
        <taxon>Streptophyta</taxon>
        <taxon>Embryophyta</taxon>
        <taxon>Tracheophyta</taxon>
        <taxon>Spermatophyta</taxon>
        <taxon>Magnoliopsida</taxon>
        <taxon>Magnoliidae</taxon>
        <taxon>Laurales</taxon>
        <taxon>Lauraceae</taxon>
        <taxon>Persea</taxon>
    </lineage>
</organism>
<proteinExistence type="predicted"/>
<dbReference type="Proteomes" id="UP001234297">
    <property type="component" value="Chromosome 7"/>
</dbReference>
<comment type="caution">
    <text evidence="1">The sequence shown here is derived from an EMBL/GenBank/DDBJ whole genome shotgun (WGS) entry which is preliminary data.</text>
</comment>
<evidence type="ECO:0000313" key="2">
    <source>
        <dbReference type="Proteomes" id="UP001234297"/>
    </source>
</evidence>
<reference evidence="1 2" key="1">
    <citation type="journal article" date="2022" name="Hortic Res">
        <title>A haplotype resolved chromosomal level avocado genome allows analysis of novel avocado genes.</title>
        <authorList>
            <person name="Nath O."/>
            <person name="Fletcher S.J."/>
            <person name="Hayward A."/>
            <person name="Shaw L.M."/>
            <person name="Masouleh A.K."/>
            <person name="Furtado A."/>
            <person name="Henry R.J."/>
            <person name="Mitter N."/>
        </authorList>
    </citation>
    <scope>NUCLEOTIDE SEQUENCE [LARGE SCALE GENOMIC DNA]</scope>
    <source>
        <strain evidence="2">cv. Hass</strain>
    </source>
</reference>
<evidence type="ECO:0000313" key="1">
    <source>
        <dbReference type="EMBL" id="KAJ8631865.1"/>
    </source>
</evidence>
<keyword evidence="2" id="KW-1185">Reference proteome</keyword>
<gene>
    <name evidence="1" type="ORF">MRB53_025188</name>
</gene>
<accession>A0ACC2LF22</accession>
<dbReference type="EMBL" id="CM056815">
    <property type="protein sequence ID" value="KAJ8631865.1"/>
    <property type="molecule type" value="Genomic_DNA"/>
</dbReference>